<dbReference type="InterPro" id="IPR005911">
    <property type="entry name" value="YhcC-like"/>
</dbReference>
<evidence type="ECO:0000313" key="8">
    <source>
        <dbReference type="EMBL" id="MEQ2469446.1"/>
    </source>
</evidence>
<gene>
    <name evidence="8" type="ORF">WMO39_03725</name>
</gene>
<dbReference type="SUPFAM" id="SSF102114">
    <property type="entry name" value="Radical SAM enzymes"/>
    <property type="match status" value="1"/>
</dbReference>
<dbReference type="PANTHER" id="PTHR11135">
    <property type="entry name" value="HISTONE ACETYLTRANSFERASE-RELATED"/>
    <property type="match status" value="1"/>
</dbReference>
<feature type="domain" description="Radical SAM core" evidence="7">
    <location>
        <begin position="13"/>
        <end position="252"/>
    </location>
</feature>
<dbReference type="Proteomes" id="UP001490816">
    <property type="component" value="Unassembled WGS sequence"/>
</dbReference>
<organism evidence="8 9">
    <name type="scientific">Ruminococcoides intestinale</name>
    <dbReference type="NCBI Taxonomy" id="3133162"/>
    <lineage>
        <taxon>Bacteria</taxon>
        <taxon>Bacillati</taxon>
        <taxon>Bacillota</taxon>
        <taxon>Clostridia</taxon>
        <taxon>Eubacteriales</taxon>
        <taxon>Oscillospiraceae</taxon>
        <taxon>Ruminococcoides</taxon>
    </lineage>
</organism>
<sequence>MNYYSLNKYLKNTFGEKVYKISLNGNMTCPNRDGTLGTRGCIFCSRGGSGEFASDALLPVHGQIDQAKLRIKKKSDCKKFIAYFQPFTNTYAPIEYLEKIFTDAISEPDIVALSIATRPDCLGNNVLGLLEKLNKIKPVWVELGLQTIHEKSADYIRRMYPLSVYDSATENLHKIGINVITHIILGLPNESKKMMLESVKYAGSKTDGIKLQLLHVLKNTDLCDDYESGKFDLLSMEDYIDILCDCVEVLPENVVIHRLTGDGDKKLLVASMWSADKKRVLNSINREFAKRDITQGRKAK</sequence>
<name>A0ABV1F9K7_9FIRM</name>
<keyword evidence="4" id="KW-0479">Metal-binding</keyword>
<dbReference type="SFLD" id="SFLDG01086">
    <property type="entry name" value="elongater_protein-like"/>
    <property type="match status" value="1"/>
</dbReference>
<accession>A0ABV1F9K7</accession>
<keyword evidence="2" id="KW-0004">4Fe-4S</keyword>
<dbReference type="Pfam" id="PF04055">
    <property type="entry name" value="Radical_SAM"/>
    <property type="match status" value="1"/>
</dbReference>
<keyword evidence="5" id="KW-0408">Iron</keyword>
<evidence type="ECO:0000256" key="1">
    <source>
        <dbReference type="ARBA" id="ARBA00001966"/>
    </source>
</evidence>
<dbReference type="SFLD" id="SFLDS00029">
    <property type="entry name" value="Radical_SAM"/>
    <property type="match status" value="1"/>
</dbReference>
<dbReference type="EMBL" id="JBBMEZ010000007">
    <property type="protein sequence ID" value="MEQ2469446.1"/>
    <property type="molecule type" value="Genomic_DNA"/>
</dbReference>
<dbReference type="RefSeq" id="WP_015523893.1">
    <property type="nucleotide sequence ID" value="NZ_JBBMEZ010000007.1"/>
</dbReference>
<dbReference type="CDD" id="cd01335">
    <property type="entry name" value="Radical_SAM"/>
    <property type="match status" value="1"/>
</dbReference>
<evidence type="ECO:0000256" key="4">
    <source>
        <dbReference type="ARBA" id="ARBA00022723"/>
    </source>
</evidence>
<evidence type="ECO:0000256" key="6">
    <source>
        <dbReference type="ARBA" id="ARBA00023014"/>
    </source>
</evidence>
<evidence type="ECO:0000259" key="7">
    <source>
        <dbReference type="PROSITE" id="PS51918"/>
    </source>
</evidence>
<dbReference type="PANTHER" id="PTHR11135:SF1">
    <property type="entry name" value="PROTEIN YHCC"/>
    <property type="match status" value="1"/>
</dbReference>
<dbReference type="Pfam" id="PF16199">
    <property type="entry name" value="Radical_SAM_C"/>
    <property type="match status" value="1"/>
</dbReference>
<dbReference type="PROSITE" id="PS51918">
    <property type="entry name" value="RADICAL_SAM"/>
    <property type="match status" value="1"/>
</dbReference>
<dbReference type="InterPro" id="IPR058240">
    <property type="entry name" value="rSAM_sf"/>
</dbReference>
<dbReference type="NCBIfam" id="TIGR01212">
    <property type="entry name" value="TIGR01212 family radical SAM protein"/>
    <property type="match status" value="1"/>
</dbReference>
<proteinExistence type="predicted"/>
<dbReference type="Gene3D" id="3.80.30.20">
    <property type="entry name" value="tm_1862 like domain"/>
    <property type="match status" value="1"/>
</dbReference>
<evidence type="ECO:0000313" key="9">
    <source>
        <dbReference type="Proteomes" id="UP001490816"/>
    </source>
</evidence>
<keyword evidence="3" id="KW-0949">S-adenosyl-L-methionine</keyword>
<dbReference type="InterPro" id="IPR007197">
    <property type="entry name" value="rSAM"/>
</dbReference>
<dbReference type="InterPro" id="IPR032432">
    <property type="entry name" value="Radical_SAM_C"/>
</dbReference>
<keyword evidence="9" id="KW-1185">Reference proteome</keyword>
<dbReference type="SFLD" id="SFLDG01091">
    <property type="entry name" value="uncharacterized_CHP01210-like"/>
    <property type="match status" value="1"/>
</dbReference>
<dbReference type="SMART" id="SM00729">
    <property type="entry name" value="Elp3"/>
    <property type="match status" value="1"/>
</dbReference>
<dbReference type="InterPro" id="IPR039661">
    <property type="entry name" value="ELP3"/>
</dbReference>
<comment type="caution">
    <text evidence="8">The sequence shown here is derived from an EMBL/GenBank/DDBJ whole genome shotgun (WGS) entry which is preliminary data.</text>
</comment>
<keyword evidence="6" id="KW-0411">Iron-sulfur</keyword>
<dbReference type="InterPro" id="IPR023404">
    <property type="entry name" value="rSAM_horseshoe"/>
</dbReference>
<dbReference type="InterPro" id="IPR006638">
    <property type="entry name" value="Elp3/MiaA/NifB-like_rSAM"/>
</dbReference>
<comment type="cofactor">
    <cofactor evidence="1">
        <name>[4Fe-4S] cluster</name>
        <dbReference type="ChEBI" id="CHEBI:49883"/>
    </cofactor>
</comment>
<evidence type="ECO:0000256" key="2">
    <source>
        <dbReference type="ARBA" id="ARBA00022485"/>
    </source>
</evidence>
<evidence type="ECO:0000256" key="3">
    <source>
        <dbReference type="ARBA" id="ARBA00022691"/>
    </source>
</evidence>
<evidence type="ECO:0000256" key="5">
    <source>
        <dbReference type="ARBA" id="ARBA00023004"/>
    </source>
</evidence>
<reference evidence="8 9" key="1">
    <citation type="submission" date="2024-03" db="EMBL/GenBank/DDBJ databases">
        <title>Human intestinal bacterial collection.</title>
        <authorList>
            <person name="Pauvert C."/>
            <person name="Hitch T.C.A."/>
            <person name="Clavel T."/>
        </authorList>
    </citation>
    <scope>NUCLEOTIDE SEQUENCE [LARGE SCALE GENOMIC DNA]</scope>
    <source>
        <strain evidence="8 9">CLA-JM-H38</strain>
    </source>
</reference>
<protein>
    <submittedName>
        <fullName evidence="8">TIGR01212 family radical SAM protein</fullName>
    </submittedName>
</protein>